<evidence type="ECO:0000256" key="1">
    <source>
        <dbReference type="SAM" id="MobiDB-lite"/>
    </source>
</evidence>
<keyword evidence="3" id="KW-1185">Reference proteome</keyword>
<organism evidence="2 3">
    <name type="scientific">Jaminaea rosea</name>
    <dbReference type="NCBI Taxonomy" id="1569628"/>
    <lineage>
        <taxon>Eukaryota</taxon>
        <taxon>Fungi</taxon>
        <taxon>Dikarya</taxon>
        <taxon>Basidiomycota</taxon>
        <taxon>Ustilaginomycotina</taxon>
        <taxon>Exobasidiomycetes</taxon>
        <taxon>Microstromatales</taxon>
        <taxon>Microstromatales incertae sedis</taxon>
        <taxon>Jaminaea</taxon>
    </lineage>
</organism>
<protein>
    <submittedName>
        <fullName evidence="2">Uncharacterized protein</fullName>
    </submittedName>
</protein>
<sequence length="139" mass="16279">MSLDRTNSDKPYEDGSVRFLCVPLNHLRRESLDDTVLHELLTRIRGLKFVRVADQDAGVPGMTRKRRWLEGYEEEIEDTRDETDEEEVDEEQEADEDRRQGHYEEEEEEEDEDGQGGRTSLDWILGEFDDDDEIEGDDA</sequence>
<dbReference type="RefSeq" id="XP_025361822.1">
    <property type="nucleotide sequence ID" value="XM_025503846.1"/>
</dbReference>
<dbReference type="EMBL" id="KZ819669">
    <property type="protein sequence ID" value="PWN27210.1"/>
    <property type="molecule type" value="Genomic_DNA"/>
</dbReference>
<dbReference type="GeneID" id="37025669"/>
<evidence type="ECO:0000313" key="2">
    <source>
        <dbReference type="EMBL" id="PWN27210.1"/>
    </source>
</evidence>
<dbReference type="AlphaFoldDB" id="A0A316UPK5"/>
<name>A0A316UPK5_9BASI</name>
<proteinExistence type="predicted"/>
<gene>
    <name evidence="2" type="ORF">BDZ90DRAFT_188298</name>
</gene>
<accession>A0A316UPK5</accession>
<feature type="compositionally biased region" description="Acidic residues" evidence="1">
    <location>
        <begin position="104"/>
        <end position="114"/>
    </location>
</feature>
<feature type="compositionally biased region" description="Acidic residues" evidence="1">
    <location>
        <begin position="71"/>
        <end position="95"/>
    </location>
</feature>
<dbReference type="Proteomes" id="UP000245884">
    <property type="component" value="Unassembled WGS sequence"/>
</dbReference>
<reference evidence="2 3" key="1">
    <citation type="journal article" date="2018" name="Mol. Biol. Evol.">
        <title>Broad Genomic Sampling Reveals a Smut Pathogenic Ancestry of the Fungal Clade Ustilaginomycotina.</title>
        <authorList>
            <person name="Kijpornyongpan T."/>
            <person name="Mondo S.J."/>
            <person name="Barry K."/>
            <person name="Sandor L."/>
            <person name="Lee J."/>
            <person name="Lipzen A."/>
            <person name="Pangilinan J."/>
            <person name="LaButti K."/>
            <person name="Hainaut M."/>
            <person name="Henrissat B."/>
            <person name="Grigoriev I.V."/>
            <person name="Spatafora J.W."/>
            <person name="Aime M.C."/>
        </authorList>
    </citation>
    <scope>NUCLEOTIDE SEQUENCE [LARGE SCALE GENOMIC DNA]</scope>
    <source>
        <strain evidence="2 3">MCA 5214</strain>
    </source>
</reference>
<feature type="region of interest" description="Disordered" evidence="1">
    <location>
        <begin position="60"/>
        <end position="139"/>
    </location>
</feature>
<evidence type="ECO:0000313" key="3">
    <source>
        <dbReference type="Proteomes" id="UP000245884"/>
    </source>
</evidence>
<feature type="compositionally biased region" description="Acidic residues" evidence="1">
    <location>
        <begin position="127"/>
        <end position="139"/>
    </location>
</feature>